<evidence type="ECO:0000256" key="2">
    <source>
        <dbReference type="ARBA" id="ARBA00010735"/>
    </source>
</evidence>
<dbReference type="InterPro" id="IPR011606">
    <property type="entry name" value="Brnchd-chn_aa_trnsp_permease"/>
</dbReference>
<comment type="similarity">
    <text evidence="2">Belongs to the AzlC family.</text>
</comment>
<evidence type="ECO:0000256" key="6">
    <source>
        <dbReference type="ARBA" id="ARBA00022989"/>
    </source>
</evidence>
<evidence type="ECO:0000256" key="8">
    <source>
        <dbReference type="SAM" id="Phobius"/>
    </source>
</evidence>
<reference evidence="10" key="1">
    <citation type="submission" date="2023-08" db="EMBL/GenBank/DDBJ databases">
        <title>Rhodospirillaceae gen. nov., a novel taxon isolated from the Yangtze River Yuezi River estuary sludge.</title>
        <authorList>
            <person name="Ruan L."/>
        </authorList>
    </citation>
    <scope>NUCLEOTIDE SEQUENCE [LARGE SCALE GENOMIC DNA]</scope>
    <source>
        <strain evidence="10">R-7</strain>
    </source>
</reference>
<evidence type="ECO:0000313" key="9">
    <source>
        <dbReference type="EMBL" id="MDQ7246514.1"/>
    </source>
</evidence>
<evidence type="ECO:0000256" key="5">
    <source>
        <dbReference type="ARBA" id="ARBA00022692"/>
    </source>
</evidence>
<evidence type="ECO:0000256" key="7">
    <source>
        <dbReference type="ARBA" id="ARBA00023136"/>
    </source>
</evidence>
<protein>
    <submittedName>
        <fullName evidence="9">AzlC family ABC transporter permease</fullName>
    </submittedName>
</protein>
<dbReference type="RefSeq" id="WP_379953906.1">
    <property type="nucleotide sequence ID" value="NZ_JAUYVI010000001.1"/>
</dbReference>
<feature type="transmembrane region" description="Helical" evidence="8">
    <location>
        <begin position="219"/>
        <end position="237"/>
    </location>
</feature>
<feature type="transmembrane region" description="Helical" evidence="8">
    <location>
        <begin position="58"/>
        <end position="85"/>
    </location>
</feature>
<gene>
    <name evidence="9" type="ORF">Q8A70_02500</name>
</gene>
<organism evidence="9 10">
    <name type="scientific">Dongia sedimenti</name>
    <dbReference type="NCBI Taxonomy" id="3064282"/>
    <lineage>
        <taxon>Bacteria</taxon>
        <taxon>Pseudomonadati</taxon>
        <taxon>Pseudomonadota</taxon>
        <taxon>Alphaproteobacteria</taxon>
        <taxon>Rhodospirillales</taxon>
        <taxon>Dongiaceae</taxon>
        <taxon>Dongia</taxon>
    </lineage>
</organism>
<keyword evidence="5 8" id="KW-0812">Transmembrane</keyword>
<accession>A0ABU0YFN1</accession>
<keyword evidence="3" id="KW-0813">Transport</keyword>
<dbReference type="Proteomes" id="UP001230156">
    <property type="component" value="Unassembled WGS sequence"/>
</dbReference>
<sequence>MAASEVLEGRTETPGSEALRGLRDTLPFMFGSIPFGLLFGTLATGAGLSAWETMAMSLFVFSGSAQFIAVVLLGGGSGIWVVWFATFVLNLRHLLYAATLVDHVRHLTQAWRFPLAAFLTDETFAVMERRYRTKGGGANAHWYYLASCCGMYANWQFWTFIGITVGQNYPEVQNWGLEFAMVVTFIGIVVPLLTSVPYWAAAITAGLVAVLANPLPYKLGLMLAALAGIVVGVALDIRKRGLDAPASGPAAQDPGP</sequence>
<dbReference type="EMBL" id="JAUYVI010000001">
    <property type="protein sequence ID" value="MDQ7246514.1"/>
    <property type="molecule type" value="Genomic_DNA"/>
</dbReference>
<feature type="transmembrane region" description="Helical" evidence="8">
    <location>
        <begin position="28"/>
        <end position="51"/>
    </location>
</feature>
<feature type="transmembrane region" description="Helical" evidence="8">
    <location>
        <begin position="142"/>
        <end position="165"/>
    </location>
</feature>
<feature type="transmembrane region" description="Helical" evidence="8">
    <location>
        <begin position="177"/>
        <end position="199"/>
    </location>
</feature>
<keyword evidence="10" id="KW-1185">Reference proteome</keyword>
<proteinExistence type="inferred from homology"/>
<dbReference type="PANTHER" id="PTHR34979">
    <property type="entry name" value="INNER MEMBRANE PROTEIN YGAZ"/>
    <property type="match status" value="1"/>
</dbReference>
<keyword evidence="4" id="KW-1003">Cell membrane</keyword>
<keyword evidence="7 8" id="KW-0472">Membrane</keyword>
<comment type="subcellular location">
    <subcellularLocation>
        <location evidence="1">Cell membrane</location>
        <topology evidence="1">Multi-pass membrane protein</topology>
    </subcellularLocation>
</comment>
<evidence type="ECO:0000256" key="1">
    <source>
        <dbReference type="ARBA" id="ARBA00004651"/>
    </source>
</evidence>
<comment type="caution">
    <text evidence="9">The sequence shown here is derived from an EMBL/GenBank/DDBJ whole genome shotgun (WGS) entry which is preliminary data.</text>
</comment>
<dbReference type="Pfam" id="PF03591">
    <property type="entry name" value="AzlC"/>
    <property type="match status" value="1"/>
</dbReference>
<keyword evidence="6 8" id="KW-1133">Transmembrane helix</keyword>
<evidence type="ECO:0000256" key="4">
    <source>
        <dbReference type="ARBA" id="ARBA00022475"/>
    </source>
</evidence>
<evidence type="ECO:0000256" key="3">
    <source>
        <dbReference type="ARBA" id="ARBA00022448"/>
    </source>
</evidence>
<name>A0ABU0YFN1_9PROT</name>
<dbReference type="PANTHER" id="PTHR34979:SF1">
    <property type="entry name" value="INNER MEMBRANE PROTEIN YGAZ"/>
    <property type="match status" value="1"/>
</dbReference>
<evidence type="ECO:0000313" key="10">
    <source>
        <dbReference type="Proteomes" id="UP001230156"/>
    </source>
</evidence>